<name>A0A815Y3Y0_9BILA</name>
<feature type="non-terminal residue" evidence="1">
    <location>
        <position position="1"/>
    </location>
</feature>
<evidence type="ECO:0000313" key="2">
    <source>
        <dbReference type="EMBL" id="CAF4428634.1"/>
    </source>
</evidence>
<dbReference type="Proteomes" id="UP000663829">
    <property type="component" value="Unassembled WGS sequence"/>
</dbReference>
<evidence type="ECO:0000313" key="1">
    <source>
        <dbReference type="EMBL" id="CAF1566393.1"/>
    </source>
</evidence>
<dbReference type="AlphaFoldDB" id="A0A815Y3Y0"/>
<dbReference type="Proteomes" id="UP000681722">
    <property type="component" value="Unassembled WGS sequence"/>
</dbReference>
<proteinExistence type="predicted"/>
<accession>A0A815Y3Y0</accession>
<dbReference type="OrthoDB" id="661148at2759"/>
<gene>
    <name evidence="1" type="ORF">GPM918_LOCUS40104</name>
    <name evidence="2" type="ORF">SRO942_LOCUS41021</name>
</gene>
<organism evidence="1 3">
    <name type="scientific">Didymodactylos carnosus</name>
    <dbReference type="NCBI Taxonomy" id="1234261"/>
    <lineage>
        <taxon>Eukaryota</taxon>
        <taxon>Metazoa</taxon>
        <taxon>Spiralia</taxon>
        <taxon>Gnathifera</taxon>
        <taxon>Rotifera</taxon>
        <taxon>Eurotatoria</taxon>
        <taxon>Bdelloidea</taxon>
        <taxon>Philodinida</taxon>
        <taxon>Philodinidae</taxon>
        <taxon>Didymodactylos</taxon>
    </lineage>
</organism>
<protein>
    <submittedName>
        <fullName evidence="1">Uncharacterized protein</fullName>
    </submittedName>
</protein>
<dbReference type="EMBL" id="CAJOBC010094884">
    <property type="protein sequence ID" value="CAF4428634.1"/>
    <property type="molecule type" value="Genomic_DNA"/>
</dbReference>
<keyword evidence="3" id="KW-1185">Reference proteome</keyword>
<dbReference type="EMBL" id="CAJNOQ010029097">
    <property type="protein sequence ID" value="CAF1566393.1"/>
    <property type="molecule type" value="Genomic_DNA"/>
</dbReference>
<evidence type="ECO:0000313" key="3">
    <source>
        <dbReference type="Proteomes" id="UP000663829"/>
    </source>
</evidence>
<reference evidence="1" key="1">
    <citation type="submission" date="2021-02" db="EMBL/GenBank/DDBJ databases">
        <authorList>
            <person name="Nowell W R."/>
        </authorList>
    </citation>
    <scope>NUCLEOTIDE SEQUENCE</scope>
</reference>
<comment type="caution">
    <text evidence="1">The sequence shown here is derived from an EMBL/GenBank/DDBJ whole genome shotgun (WGS) entry which is preliminary data.</text>
</comment>
<sequence length="104" mass="11931">LSAAEDRMVLYLCYTLSPDVFEDKVFFQSDALCGNSGNRIYEIGQVQHTLVAAQSIVGAGRTRRVKKIMAYKQSWMNTYYIQPMRRRAAYYQALRQISTSCTIC</sequence>